<dbReference type="EC" id="3.6.4.13" evidence="1"/>
<keyword evidence="4" id="KW-0347">Helicase</keyword>
<feature type="region of interest" description="Disordered" evidence="7">
    <location>
        <begin position="1"/>
        <end position="29"/>
    </location>
</feature>
<keyword evidence="2" id="KW-0547">Nucleotide-binding</keyword>
<dbReference type="GO" id="GO:0003724">
    <property type="term" value="F:RNA helicase activity"/>
    <property type="evidence" value="ECO:0007669"/>
    <property type="project" value="UniProtKB-EC"/>
</dbReference>
<organism evidence="11 12">
    <name type="scientific">Acrobeloides nanus</name>
    <dbReference type="NCBI Taxonomy" id="290746"/>
    <lineage>
        <taxon>Eukaryota</taxon>
        <taxon>Metazoa</taxon>
        <taxon>Ecdysozoa</taxon>
        <taxon>Nematoda</taxon>
        <taxon>Chromadorea</taxon>
        <taxon>Rhabditida</taxon>
        <taxon>Tylenchina</taxon>
        <taxon>Cephalobomorpha</taxon>
        <taxon>Cephaloboidea</taxon>
        <taxon>Cephalobidae</taxon>
        <taxon>Acrobeloides</taxon>
    </lineage>
</organism>
<feature type="domain" description="Helicase C-terminal" evidence="9">
    <location>
        <begin position="281"/>
        <end position="427"/>
    </location>
</feature>
<evidence type="ECO:0000256" key="5">
    <source>
        <dbReference type="ARBA" id="ARBA00022840"/>
    </source>
</evidence>
<dbReference type="PROSITE" id="PS00039">
    <property type="entry name" value="DEAD_ATP_HELICASE"/>
    <property type="match status" value="1"/>
</dbReference>
<name>A0A914DPN8_9BILA</name>
<dbReference type="Pfam" id="PF00270">
    <property type="entry name" value="DEAD"/>
    <property type="match status" value="1"/>
</dbReference>
<feature type="compositionally biased region" description="Polar residues" evidence="7">
    <location>
        <begin position="7"/>
        <end position="16"/>
    </location>
</feature>
<dbReference type="InterPro" id="IPR011545">
    <property type="entry name" value="DEAD/DEAH_box_helicase_dom"/>
</dbReference>
<dbReference type="Gene3D" id="3.40.50.300">
    <property type="entry name" value="P-loop containing nucleotide triphosphate hydrolases"/>
    <property type="match status" value="2"/>
</dbReference>
<dbReference type="InterPro" id="IPR001650">
    <property type="entry name" value="Helicase_C-like"/>
</dbReference>
<feature type="short sequence motif" description="Q motif" evidence="6">
    <location>
        <begin position="51"/>
        <end position="79"/>
    </location>
</feature>
<evidence type="ECO:0000313" key="12">
    <source>
        <dbReference type="WBParaSite" id="ACRNAN_scaffold3213.g28767.t1"/>
    </source>
</evidence>
<evidence type="ECO:0000259" key="10">
    <source>
        <dbReference type="PROSITE" id="PS51195"/>
    </source>
</evidence>
<dbReference type="GO" id="GO:0005524">
    <property type="term" value="F:ATP binding"/>
    <property type="evidence" value="ECO:0007669"/>
    <property type="project" value="UniProtKB-KW"/>
</dbReference>
<dbReference type="AlphaFoldDB" id="A0A914DPN8"/>
<keyword evidence="5" id="KW-0067">ATP-binding</keyword>
<dbReference type="InterPro" id="IPR014001">
    <property type="entry name" value="Helicase_ATP-bd"/>
</dbReference>
<keyword evidence="3" id="KW-0378">Hydrolase</keyword>
<dbReference type="WBParaSite" id="ACRNAN_scaffold3213.g28767.t1">
    <property type="protein sequence ID" value="ACRNAN_scaffold3213.g28767.t1"/>
    <property type="gene ID" value="ACRNAN_scaffold3213.g28767"/>
</dbReference>
<dbReference type="PROSITE" id="PS51192">
    <property type="entry name" value="HELICASE_ATP_BIND_1"/>
    <property type="match status" value="1"/>
</dbReference>
<protein>
    <recommendedName>
        <fullName evidence="1">RNA helicase</fullName>
        <ecNumber evidence="1">3.6.4.13</ecNumber>
    </recommendedName>
</protein>
<dbReference type="PROSITE" id="PS51195">
    <property type="entry name" value="Q_MOTIF"/>
    <property type="match status" value="1"/>
</dbReference>
<dbReference type="PANTHER" id="PTHR47963:SF8">
    <property type="entry name" value="ATP-DEPENDENT RNA HELICASE DEAD"/>
    <property type="match status" value="1"/>
</dbReference>
<dbReference type="PANTHER" id="PTHR47963">
    <property type="entry name" value="DEAD-BOX ATP-DEPENDENT RNA HELICASE 47, MITOCHONDRIAL"/>
    <property type="match status" value="1"/>
</dbReference>
<feature type="region of interest" description="Disordered" evidence="7">
    <location>
        <begin position="548"/>
        <end position="570"/>
    </location>
</feature>
<dbReference type="GO" id="GO:0016787">
    <property type="term" value="F:hydrolase activity"/>
    <property type="evidence" value="ECO:0007669"/>
    <property type="project" value="UniProtKB-KW"/>
</dbReference>
<evidence type="ECO:0000256" key="4">
    <source>
        <dbReference type="ARBA" id="ARBA00022806"/>
    </source>
</evidence>
<evidence type="ECO:0000313" key="11">
    <source>
        <dbReference type="Proteomes" id="UP000887540"/>
    </source>
</evidence>
<proteinExistence type="predicted"/>
<dbReference type="PROSITE" id="PS51194">
    <property type="entry name" value="HELICASE_CTER"/>
    <property type="match status" value="1"/>
</dbReference>
<feature type="domain" description="Helicase ATP-binding" evidence="8">
    <location>
        <begin position="82"/>
        <end position="254"/>
    </location>
</feature>
<accession>A0A914DPN8</accession>
<dbReference type="InterPro" id="IPR000629">
    <property type="entry name" value="RNA-helicase_DEAD-box_CS"/>
</dbReference>
<feature type="domain" description="DEAD-box RNA helicase Q" evidence="10">
    <location>
        <begin position="51"/>
        <end position="79"/>
    </location>
</feature>
<dbReference type="SMART" id="SM00487">
    <property type="entry name" value="DEXDc"/>
    <property type="match status" value="1"/>
</dbReference>
<dbReference type="GO" id="GO:0043186">
    <property type="term" value="C:P granule"/>
    <property type="evidence" value="ECO:0007669"/>
    <property type="project" value="UniProtKB-ARBA"/>
</dbReference>
<evidence type="ECO:0000256" key="6">
    <source>
        <dbReference type="PROSITE-ProRule" id="PRU00552"/>
    </source>
</evidence>
<evidence type="ECO:0000259" key="8">
    <source>
        <dbReference type="PROSITE" id="PS51192"/>
    </source>
</evidence>
<dbReference type="Pfam" id="PF00271">
    <property type="entry name" value="Helicase_C"/>
    <property type="match status" value="1"/>
</dbReference>
<evidence type="ECO:0000256" key="3">
    <source>
        <dbReference type="ARBA" id="ARBA00022801"/>
    </source>
</evidence>
<dbReference type="InterPro" id="IPR027417">
    <property type="entry name" value="P-loop_NTPase"/>
</dbReference>
<dbReference type="SUPFAM" id="SSF52540">
    <property type="entry name" value="P-loop containing nucleoside triphosphate hydrolases"/>
    <property type="match status" value="1"/>
</dbReference>
<evidence type="ECO:0000256" key="7">
    <source>
        <dbReference type="SAM" id="MobiDB-lite"/>
    </source>
</evidence>
<evidence type="ECO:0000259" key="9">
    <source>
        <dbReference type="PROSITE" id="PS51194"/>
    </source>
</evidence>
<dbReference type="InterPro" id="IPR050547">
    <property type="entry name" value="DEAD_box_RNA_helicases"/>
</dbReference>
<dbReference type="SMART" id="SM00490">
    <property type="entry name" value="HELICc"/>
    <property type="match status" value="1"/>
</dbReference>
<sequence>MSEQKESSIVSGSHKNSLPIDQKSKPETEEQLKFQKIVDLNDRTKDVLTDDTFDSLMLKEDTKEKLKRFGYLKPSPVQIEAIPLGLMGNDLLVQAKSGTGKTLVFSILTAELLASTEFLRRTPRVLIVAPTHEIAIQIAGTVKQVIPDRTYVGVFIGGTSLEMDRELIMKGCQIAIGTTGRLCQLVKQKMLHLSQVNLFILDEADKLMERDFQHEINYLFSSCQKDKNVCVFSATYPHQMDKLLCKYMNTPILIRLNADDVQLLGIKQYAKVAIGKNHTDELIQILNSVTYSQCLVFVNEIETVPIIVEKLQEAKHNAKGISSAMLQDERSKVMKDLKNFKIRVLVSSDLTARGIDASEVNLVVSLECATQDETYLHRIGRAGRYGGHGAAITILTAKSELKRFKGLSNRQKLKVKQLKSKYPQDLTINQDFFEKAEPFAKIDPRKLADDEDSEESVYEQVYLNGTVSSSTLPLMDEPTTSEPSKPAPFKFVPSRKANKKQYYLKKEFLAIRDSIPTTAMEMLFRRILCLPLNDPLLQEILKSAKNQPKNQKTSSIAVDEPTISEPLKPEPSKFVQSIKDNKNQYLKDEFLVIYDSIPTSELDMIFRRIVCMPPDDPLLQGILKSEKNQPKENNERNIKKDAIKIAPSEKVPEKEDDELSIKSQEDELIGKVSDDELPGRMPAMELPDQPEKLQFDQVSVCSQEDDLMEKVSEDELPRRMPAMEFPDQPENLQLDQVSVSQNGNIEWLKARVIELEQKLKENRENEECLTQLKEQKENQKRLEEVQETERKRKERQEKFQTRMEEKKRKDEEQKRRDEERKREENLVYLRGNAILPRGVVGDKLEKSPCPFGSHMDHQKFVAMLDQERKKFEENQANTSAVEEKLGPLVYPRSSNKEYEVEIHHAKKLLAGNNYKQHMKLAENLKKRGCLKEAKFMELRAMSYLLDSEEPVVSLIMEKEVKVAGQ</sequence>
<evidence type="ECO:0000256" key="2">
    <source>
        <dbReference type="ARBA" id="ARBA00022741"/>
    </source>
</evidence>
<dbReference type="GO" id="GO:0003723">
    <property type="term" value="F:RNA binding"/>
    <property type="evidence" value="ECO:0007669"/>
    <property type="project" value="TreeGrafter"/>
</dbReference>
<keyword evidence="11" id="KW-1185">Reference proteome</keyword>
<dbReference type="CDD" id="cd18787">
    <property type="entry name" value="SF2_C_DEAD"/>
    <property type="match status" value="1"/>
</dbReference>
<reference evidence="12" key="1">
    <citation type="submission" date="2022-11" db="UniProtKB">
        <authorList>
            <consortium name="WormBaseParasite"/>
        </authorList>
    </citation>
    <scope>IDENTIFICATION</scope>
</reference>
<dbReference type="InterPro" id="IPR014014">
    <property type="entry name" value="RNA_helicase_DEAD_Q_motif"/>
</dbReference>
<feature type="region of interest" description="Disordered" evidence="7">
    <location>
        <begin position="777"/>
        <end position="821"/>
    </location>
</feature>
<dbReference type="Proteomes" id="UP000887540">
    <property type="component" value="Unplaced"/>
</dbReference>
<evidence type="ECO:0000256" key="1">
    <source>
        <dbReference type="ARBA" id="ARBA00012552"/>
    </source>
</evidence>